<keyword evidence="3" id="KW-1185">Reference proteome</keyword>
<reference evidence="2" key="1">
    <citation type="journal article" date="2021" name="Sci. Adv.">
        <title>The American lobster genome reveals insights on longevity, neural, and immune adaptations.</title>
        <authorList>
            <person name="Polinski J.M."/>
            <person name="Zimin A.V."/>
            <person name="Clark K.F."/>
            <person name="Kohn A.B."/>
            <person name="Sadowski N."/>
            <person name="Timp W."/>
            <person name="Ptitsyn A."/>
            <person name="Khanna P."/>
            <person name="Romanova D.Y."/>
            <person name="Williams P."/>
            <person name="Greenwood S.J."/>
            <person name="Moroz L.L."/>
            <person name="Walt D.R."/>
            <person name="Bodnar A.G."/>
        </authorList>
    </citation>
    <scope>NUCLEOTIDE SEQUENCE</scope>
    <source>
        <strain evidence="2">GMGI-L3</strain>
    </source>
</reference>
<evidence type="ECO:0000256" key="1">
    <source>
        <dbReference type="SAM" id="MobiDB-lite"/>
    </source>
</evidence>
<dbReference type="Proteomes" id="UP000747542">
    <property type="component" value="Unassembled WGS sequence"/>
</dbReference>
<dbReference type="AlphaFoldDB" id="A0A8J5K071"/>
<evidence type="ECO:0000313" key="2">
    <source>
        <dbReference type="EMBL" id="KAG7167715.1"/>
    </source>
</evidence>
<feature type="compositionally biased region" description="Basic and acidic residues" evidence="1">
    <location>
        <begin position="154"/>
        <end position="180"/>
    </location>
</feature>
<organism evidence="2 3">
    <name type="scientific">Homarus americanus</name>
    <name type="common">American lobster</name>
    <dbReference type="NCBI Taxonomy" id="6706"/>
    <lineage>
        <taxon>Eukaryota</taxon>
        <taxon>Metazoa</taxon>
        <taxon>Ecdysozoa</taxon>
        <taxon>Arthropoda</taxon>
        <taxon>Crustacea</taxon>
        <taxon>Multicrustacea</taxon>
        <taxon>Malacostraca</taxon>
        <taxon>Eumalacostraca</taxon>
        <taxon>Eucarida</taxon>
        <taxon>Decapoda</taxon>
        <taxon>Pleocyemata</taxon>
        <taxon>Astacidea</taxon>
        <taxon>Nephropoidea</taxon>
        <taxon>Nephropidae</taxon>
        <taxon>Homarus</taxon>
    </lineage>
</organism>
<feature type="compositionally biased region" description="Polar residues" evidence="1">
    <location>
        <begin position="186"/>
        <end position="196"/>
    </location>
</feature>
<gene>
    <name evidence="2" type="ORF">Hamer_G010098</name>
</gene>
<comment type="caution">
    <text evidence="2">The sequence shown here is derived from an EMBL/GenBank/DDBJ whole genome shotgun (WGS) entry which is preliminary data.</text>
</comment>
<feature type="region of interest" description="Disordered" evidence="1">
    <location>
        <begin position="330"/>
        <end position="372"/>
    </location>
</feature>
<feature type="compositionally biased region" description="Basic and acidic residues" evidence="1">
    <location>
        <begin position="263"/>
        <end position="273"/>
    </location>
</feature>
<feature type="compositionally biased region" description="Basic and acidic residues" evidence="1">
    <location>
        <begin position="232"/>
        <end position="256"/>
    </location>
</feature>
<sequence>MMTLYDGTRSILEGVPRGVKRTCPSPPRHHRPGDEEGRNGVSLPPPQTKPRPGSTGPGATGGVMETPNTTGLQQRLMEQQIIVSQNSSTGAQKPHCQLKLTPSLSLTQKMKNSKDSKSCDSEVVIGGSTMGAGSAKGVKPKGNDDGDQFSSSSDHWENDQPISKKDENKNNNSESFERTLAEISAPSGSNIETLDNGNPEEKKDDLKKKTRFGFAKKKEDGTKVDSTQNDSSEDKKNTNDKKNTDKNNKDPTEKKGFKLFNWKTEKKSEEKDVGLEDDINDLEKTFDSLGIVGKNMWGNGPPNRLKEDEDPAIIEPMRKKKNVRMRGVKSMNGGGMVEGGGSSSNSSTGSKRTFKFSWETENQTTPTKEDEEEWEYKAVSGALCCVFPSLLNTPVASPHTPQSRQQTPAQSYDYQEFFYMRDVT</sequence>
<dbReference type="EMBL" id="JAHLQT010021257">
    <property type="protein sequence ID" value="KAG7167715.1"/>
    <property type="molecule type" value="Genomic_DNA"/>
</dbReference>
<accession>A0A8J5K071</accession>
<feature type="compositionally biased region" description="Gly residues" evidence="1">
    <location>
        <begin position="332"/>
        <end position="342"/>
    </location>
</feature>
<proteinExistence type="predicted"/>
<name>A0A8J5K071_HOMAM</name>
<feature type="region of interest" description="Disordered" evidence="1">
    <location>
        <begin position="1"/>
        <end position="71"/>
    </location>
</feature>
<feature type="region of interest" description="Disordered" evidence="1">
    <location>
        <begin position="108"/>
        <end position="273"/>
    </location>
</feature>
<protein>
    <submittedName>
        <fullName evidence="2">Uncharacterized protein</fullName>
    </submittedName>
</protein>
<evidence type="ECO:0000313" key="3">
    <source>
        <dbReference type="Proteomes" id="UP000747542"/>
    </source>
</evidence>